<feature type="compositionally biased region" description="Acidic residues" evidence="1">
    <location>
        <begin position="76"/>
        <end position="86"/>
    </location>
</feature>
<reference evidence="3 4" key="1">
    <citation type="journal article" date="2014" name="PLoS Genet.">
        <title>Phylogenetically driven sequencing of extremely halophilic archaea reveals strategies for static and dynamic osmo-response.</title>
        <authorList>
            <person name="Becker E.A."/>
            <person name="Seitzer P.M."/>
            <person name="Tritt A."/>
            <person name="Larsen D."/>
            <person name="Krusor M."/>
            <person name="Yao A.I."/>
            <person name="Wu D."/>
            <person name="Madern D."/>
            <person name="Eisen J.A."/>
            <person name="Darling A.E."/>
            <person name="Facciotti M.T."/>
        </authorList>
    </citation>
    <scope>NUCLEOTIDE SEQUENCE [LARGE SCALE GENOMIC DNA]</scope>
    <source>
        <strain evidence="3 4">JCM 10990</strain>
    </source>
</reference>
<dbReference type="PATRIC" id="fig|1227492.4.peg.1288"/>
<protein>
    <submittedName>
        <fullName evidence="3">Uncharacterized protein</fullName>
    </submittedName>
</protein>
<keyword evidence="2" id="KW-0812">Transmembrane</keyword>
<evidence type="ECO:0000313" key="4">
    <source>
        <dbReference type="Proteomes" id="UP000011693"/>
    </source>
</evidence>
<evidence type="ECO:0000256" key="1">
    <source>
        <dbReference type="SAM" id="MobiDB-lite"/>
    </source>
</evidence>
<sequence length="99" mass="9983">MAGIIDTIKLAGVLILALPAALAGLEFVVVRGDAGTGGVLIGLAIGLVVVERWLTMPSDVPGLVAKRAAGTVIGEPESEPSDEDTPTDSTSVTTNEEGE</sequence>
<accession>M0AVL1</accession>
<dbReference type="Proteomes" id="UP000011693">
    <property type="component" value="Unassembled WGS sequence"/>
</dbReference>
<organism evidence="3 4">
    <name type="scientific">Natrialba chahannaoensis JCM 10990</name>
    <dbReference type="NCBI Taxonomy" id="1227492"/>
    <lineage>
        <taxon>Archaea</taxon>
        <taxon>Methanobacteriati</taxon>
        <taxon>Methanobacteriota</taxon>
        <taxon>Stenosarchaea group</taxon>
        <taxon>Halobacteria</taxon>
        <taxon>Halobacteriales</taxon>
        <taxon>Natrialbaceae</taxon>
        <taxon>Natrialba</taxon>
    </lineage>
</organism>
<dbReference type="AlphaFoldDB" id="M0AVL1"/>
<dbReference type="Pfam" id="PF24377">
    <property type="entry name" value="DUF7533"/>
    <property type="match status" value="1"/>
</dbReference>
<dbReference type="EMBL" id="AOIN01000044">
    <property type="protein sequence ID" value="ELZ01429.1"/>
    <property type="molecule type" value="Genomic_DNA"/>
</dbReference>
<dbReference type="InterPro" id="IPR055955">
    <property type="entry name" value="DUF7533"/>
</dbReference>
<keyword evidence="2" id="KW-1133">Transmembrane helix</keyword>
<feature type="transmembrane region" description="Helical" evidence="2">
    <location>
        <begin position="33"/>
        <end position="50"/>
    </location>
</feature>
<proteinExistence type="predicted"/>
<comment type="caution">
    <text evidence="3">The sequence shown here is derived from an EMBL/GenBank/DDBJ whole genome shotgun (WGS) entry which is preliminary data.</text>
</comment>
<keyword evidence="4" id="KW-1185">Reference proteome</keyword>
<keyword evidence="2" id="KW-0472">Membrane</keyword>
<evidence type="ECO:0000256" key="2">
    <source>
        <dbReference type="SAM" id="Phobius"/>
    </source>
</evidence>
<name>M0AVL1_9EURY</name>
<feature type="region of interest" description="Disordered" evidence="1">
    <location>
        <begin position="71"/>
        <end position="99"/>
    </location>
</feature>
<dbReference type="RefSeq" id="WP_006166719.1">
    <property type="nucleotide sequence ID" value="NZ_AOIN01000044.1"/>
</dbReference>
<evidence type="ECO:0000313" key="3">
    <source>
        <dbReference type="EMBL" id="ELZ01429.1"/>
    </source>
</evidence>
<gene>
    <name evidence="3" type="ORF">C482_06634</name>
</gene>
<dbReference type="STRING" id="1227492.C482_06634"/>